<feature type="compositionally biased region" description="Polar residues" evidence="4">
    <location>
        <begin position="36"/>
        <end position="48"/>
    </location>
</feature>
<evidence type="ECO:0000259" key="6">
    <source>
        <dbReference type="PROSITE" id="PS51292"/>
    </source>
</evidence>
<dbReference type="EMBL" id="JAAAUY010000891">
    <property type="protein sequence ID" value="KAF9325655.1"/>
    <property type="molecule type" value="Genomic_DNA"/>
</dbReference>
<feature type="region of interest" description="Disordered" evidence="4">
    <location>
        <begin position="1"/>
        <end position="111"/>
    </location>
</feature>
<dbReference type="Gene3D" id="3.30.40.10">
    <property type="entry name" value="Zinc/RING finger domain, C3HC4 (zinc finger)"/>
    <property type="match status" value="1"/>
</dbReference>
<dbReference type="PANTHER" id="PTHR46347">
    <property type="entry name" value="RING/FYVE/PHD ZINC FINGER SUPERFAMILY PROTEIN"/>
    <property type="match status" value="1"/>
</dbReference>
<evidence type="ECO:0000256" key="4">
    <source>
        <dbReference type="SAM" id="MobiDB-lite"/>
    </source>
</evidence>
<feature type="compositionally biased region" description="Basic and acidic residues" evidence="4">
    <location>
        <begin position="49"/>
        <end position="58"/>
    </location>
</feature>
<keyword evidence="2" id="KW-0863">Zinc-finger</keyword>
<proteinExistence type="predicted"/>
<reference evidence="7" key="1">
    <citation type="journal article" date="2020" name="Fungal Divers.">
        <title>Resolving the Mortierellaceae phylogeny through synthesis of multi-gene phylogenetics and phylogenomics.</title>
        <authorList>
            <person name="Vandepol N."/>
            <person name="Liber J."/>
            <person name="Desiro A."/>
            <person name="Na H."/>
            <person name="Kennedy M."/>
            <person name="Barry K."/>
            <person name="Grigoriev I.V."/>
            <person name="Miller A.N."/>
            <person name="O'Donnell K."/>
            <person name="Stajich J.E."/>
            <person name="Bonito G."/>
        </authorList>
    </citation>
    <scope>NUCLEOTIDE SEQUENCE</scope>
    <source>
        <strain evidence="7">NVP1</strain>
    </source>
</reference>
<evidence type="ECO:0000256" key="2">
    <source>
        <dbReference type="ARBA" id="ARBA00022771"/>
    </source>
</evidence>
<evidence type="ECO:0000313" key="7">
    <source>
        <dbReference type="EMBL" id="KAF9325655.1"/>
    </source>
</evidence>
<dbReference type="PROSITE" id="PS51292">
    <property type="entry name" value="ZF_RING_CH"/>
    <property type="match status" value="1"/>
</dbReference>
<name>A0A9P5SGC5_9FUNG</name>
<feature type="compositionally biased region" description="Pro residues" evidence="4">
    <location>
        <begin position="78"/>
        <end position="87"/>
    </location>
</feature>
<accession>A0A9P5SGC5</accession>
<dbReference type="SUPFAM" id="SSF57850">
    <property type="entry name" value="RING/U-box"/>
    <property type="match status" value="1"/>
</dbReference>
<feature type="transmembrane region" description="Helical" evidence="5">
    <location>
        <begin position="254"/>
        <end position="278"/>
    </location>
</feature>
<sequence>MTASTSEPLAHSDSLQQEEHEGLLHGETSHERAHSYNYNSHTRSTSQDNIRHDDHDDPSQNDDEQPLLPAYTPSNMRYPPPPIPSSSPSPQSRRDHIHLNLNTPTGERQPDFDVDERRCRICFESEDDEASASGKLISPCLCKGSSRYIHIGCLEQWRAVSTRKASARRCDTCHYHYSRARPFMANILGHRWFLHAVTVLMFAALCYACSWFGHEVNARGLWEWKGIGRGREGGGGGASRPELGTFLGLDYLDLGWGFVMVAAIGLVFLMVFGCSALCSEYTDDNDEEWCTCSGDRCSGCGLGALECNSGGGEGFLIIVAVIIFFTGIFGAFAGIYRIMAQYNRRALANMKEK</sequence>
<feature type="transmembrane region" description="Helical" evidence="5">
    <location>
        <begin position="315"/>
        <end position="339"/>
    </location>
</feature>
<dbReference type="InterPro" id="IPR011016">
    <property type="entry name" value="Znf_RING-CH"/>
</dbReference>
<keyword evidence="5" id="KW-1133">Transmembrane helix</keyword>
<dbReference type="GO" id="GO:0008270">
    <property type="term" value="F:zinc ion binding"/>
    <property type="evidence" value="ECO:0007669"/>
    <property type="project" value="UniProtKB-KW"/>
</dbReference>
<gene>
    <name evidence="7" type="ORF">BG006_010860</name>
</gene>
<evidence type="ECO:0000256" key="1">
    <source>
        <dbReference type="ARBA" id="ARBA00022723"/>
    </source>
</evidence>
<protein>
    <recommendedName>
        <fullName evidence="6">RING-CH-type domain-containing protein</fullName>
    </recommendedName>
</protein>
<keyword evidence="8" id="KW-1185">Reference proteome</keyword>
<keyword evidence="5" id="KW-0472">Membrane</keyword>
<dbReference type="Pfam" id="PF12906">
    <property type="entry name" value="RINGv"/>
    <property type="match status" value="1"/>
</dbReference>
<feature type="transmembrane region" description="Helical" evidence="5">
    <location>
        <begin position="192"/>
        <end position="213"/>
    </location>
</feature>
<feature type="domain" description="RING-CH-type" evidence="6">
    <location>
        <begin position="111"/>
        <end position="180"/>
    </location>
</feature>
<evidence type="ECO:0000313" key="8">
    <source>
        <dbReference type="Proteomes" id="UP000696485"/>
    </source>
</evidence>
<keyword evidence="5" id="KW-0812">Transmembrane</keyword>
<organism evidence="7 8">
    <name type="scientific">Podila minutissima</name>
    <dbReference type="NCBI Taxonomy" id="64525"/>
    <lineage>
        <taxon>Eukaryota</taxon>
        <taxon>Fungi</taxon>
        <taxon>Fungi incertae sedis</taxon>
        <taxon>Mucoromycota</taxon>
        <taxon>Mortierellomycotina</taxon>
        <taxon>Mortierellomycetes</taxon>
        <taxon>Mortierellales</taxon>
        <taxon>Mortierellaceae</taxon>
        <taxon>Podila</taxon>
    </lineage>
</organism>
<dbReference type="AlphaFoldDB" id="A0A9P5SGC5"/>
<dbReference type="CDD" id="cd16495">
    <property type="entry name" value="RING_CH-C4HC3_MARCH"/>
    <property type="match status" value="1"/>
</dbReference>
<keyword evidence="3" id="KW-0862">Zinc</keyword>
<evidence type="ECO:0000256" key="3">
    <source>
        <dbReference type="ARBA" id="ARBA00022833"/>
    </source>
</evidence>
<dbReference type="SMART" id="SM00744">
    <property type="entry name" value="RINGv"/>
    <property type="match status" value="1"/>
</dbReference>
<dbReference type="InterPro" id="IPR013083">
    <property type="entry name" value="Znf_RING/FYVE/PHD"/>
</dbReference>
<keyword evidence="1" id="KW-0479">Metal-binding</keyword>
<comment type="caution">
    <text evidence="7">The sequence shown here is derived from an EMBL/GenBank/DDBJ whole genome shotgun (WGS) entry which is preliminary data.</text>
</comment>
<dbReference type="PANTHER" id="PTHR46347:SF1">
    <property type="entry name" value="RING_FYVE_PHD ZINC FINGER SUPERFAMILY PROTEIN"/>
    <property type="match status" value="1"/>
</dbReference>
<dbReference type="Proteomes" id="UP000696485">
    <property type="component" value="Unassembled WGS sequence"/>
</dbReference>
<feature type="compositionally biased region" description="Basic and acidic residues" evidence="4">
    <location>
        <begin position="17"/>
        <end position="34"/>
    </location>
</feature>
<evidence type="ECO:0000256" key="5">
    <source>
        <dbReference type="SAM" id="Phobius"/>
    </source>
</evidence>